<proteinExistence type="predicted"/>
<dbReference type="Gene3D" id="3.30.160.660">
    <property type="match status" value="1"/>
</dbReference>
<evidence type="ECO:0000259" key="1">
    <source>
        <dbReference type="PROSITE" id="PS51664"/>
    </source>
</evidence>
<evidence type="ECO:0000313" key="2">
    <source>
        <dbReference type="EMBL" id="MCM8556729.1"/>
    </source>
</evidence>
<dbReference type="PROSITE" id="PS51664">
    <property type="entry name" value="YCAO"/>
    <property type="match status" value="1"/>
</dbReference>
<dbReference type="EMBL" id="JAMSHT010000001">
    <property type="protein sequence ID" value="MCM8556729.1"/>
    <property type="molecule type" value="Genomic_DNA"/>
</dbReference>
<keyword evidence="3" id="KW-1185">Reference proteome</keyword>
<dbReference type="Pfam" id="PF02624">
    <property type="entry name" value="YcaO"/>
    <property type="match status" value="1"/>
</dbReference>
<sequence length="376" mass="40658">MNFPSDGQRAAPAAALFDAAWTAAKAAGVTRLADITRLDRIGLPVWQAVRPMSRALSVHQGKGADQDTAKLGALLEAVESDAAERFEAEGPEASWNDLPADERPDHIADLARHRDRTPPADTTHQWIAATRVDGSRLHVPLASASLDFTRFADSPFERASAGLATGSTREEAQRTALHELIERDAVSAFHAADMFERLECELDERTIPFGWFAALHGRVREAGAALRLFVLPSLTATPVIGAGVSDATKGARPYAGSVGYAAHPDPELALFQAISEALQSRLTFIAGARDDCWPWLYTEERRGIMATLAPPPAPMIDPLPFDSIEPGDRDVERLVEKLAARGFDETAFLDIAQTGPFHIVRAFCPGLGSLGKERRA</sequence>
<dbReference type="Proteomes" id="UP001155128">
    <property type="component" value="Unassembled WGS sequence"/>
</dbReference>
<reference evidence="2" key="1">
    <citation type="submission" date="2022-06" db="EMBL/GenBank/DDBJ databases">
        <title>Sphingomicrobium sedimins sp. nov., a marine bacterium isolated from tidal flat.</title>
        <authorList>
            <person name="Kim C.-H."/>
            <person name="Yoo Y."/>
            <person name="Kim J.-J."/>
        </authorList>
    </citation>
    <scope>NUCLEOTIDE SEQUENCE</scope>
    <source>
        <strain evidence="2">GRR-S6-50</strain>
    </source>
</reference>
<dbReference type="AlphaFoldDB" id="A0A9X2EJH9"/>
<feature type="domain" description="YcaO" evidence="1">
    <location>
        <begin position="61"/>
        <end position="376"/>
    </location>
</feature>
<accession>A0A9X2EJH9</accession>
<name>A0A9X2EJH9_9SPHN</name>
<organism evidence="2 3">
    <name type="scientific">Sphingomicrobium sediminis</name>
    <dbReference type="NCBI Taxonomy" id="2950949"/>
    <lineage>
        <taxon>Bacteria</taxon>
        <taxon>Pseudomonadati</taxon>
        <taxon>Pseudomonadota</taxon>
        <taxon>Alphaproteobacteria</taxon>
        <taxon>Sphingomonadales</taxon>
        <taxon>Sphingomonadaceae</taxon>
        <taxon>Sphingomicrobium</taxon>
    </lineage>
</organism>
<dbReference type="InterPro" id="IPR003776">
    <property type="entry name" value="YcaO-like_dom"/>
</dbReference>
<dbReference type="PANTHER" id="PTHR37809">
    <property type="entry name" value="RIBOSOMAL PROTEIN S12 METHYLTHIOTRANSFERASE ACCESSORY FACTOR YCAO"/>
    <property type="match status" value="1"/>
</dbReference>
<evidence type="ECO:0000313" key="3">
    <source>
        <dbReference type="Proteomes" id="UP001155128"/>
    </source>
</evidence>
<dbReference type="PANTHER" id="PTHR37809:SF1">
    <property type="entry name" value="RIBOSOMAL PROTEIN S12 METHYLTHIOTRANSFERASE ACCESSORY FACTOR YCAO"/>
    <property type="match status" value="1"/>
</dbReference>
<dbReference type="RefSeq" id="WP_252112178.1">
    <property type="nucleotide sequence ID" value="NZ_JAMSHT010000001.1"/>
</dbReference>
<protein>
    <submittedName>
        <fullName evidence="2">YcaO-like family protein</fullName>
    </submittedName>
</protein>
<gene>
    <name evidence="2" type="ORF">NDO55_02710</name>
</gene>
<comment type="caution">
    <text evidence="2">The sequence shown here is derived from an EMBL/GenBank/DDBJ whole genome shotgun (WGS) entry which is preliminary data.</text>
</comment>
<dbReference type="NCBIfam" id="TIGR00702">
    <property type="entry name" value="YcaO-type kinase domain"/>
    <property type="match status" value="1"/>
</dbReference>